<accession>A0A8J8NP64</accession>
<sequence length="107" mass="12721">MLPQKPKKDKSQAFEGPNAQAYGKFHLMQRASNNFGYRLDSQLRGWGSVSRLKSRIWRQYNLKLNLDRWGEFAKFSHPIPQDWPVECKRLFNYVVLSFEIKIITLFI</sequence>
<evidence type="ECO:0000313" key="2">
    <source>
        <dbReference type="Proteomes" id="UP000785679"/>
    </source>
</evidence>
<dbReference type="Proteomes" id="UP000785679">
    <property type="component" value="Unassembled WGS sequence"/>
</dbReference>
<protein>
    <submittedName>
        <fullName evidence="1">Uncharacterized protein</fullName>
    </submittedName>
</protein>
<gene>
    <name evidence="1" type="ORF">FGO68_gene8736</name>
</gene>
<comment type="caution">
    <text evidence="1">The sequence shown here is derived from an EMBL/GenBank/DDBJ whole genome shotgun (WGS) entry which is preliminary data.</text>
</comment>
<dbReference type="AlphaFoldDB" id="A0A8J8NP64"/>
<reference evidence="1" key="1">
    <citation type="submission" date="2019-06" db="EMBL/GenBank/DDBJ databases">
        <authorList>
            <person name="Zheng W."/>
        </authorList>
    </citation>
    <scope>NUCLEOTIDE SEQUENCE</scope>
    <source>
        <strain evidence="1">QDHG01</strain>
    </source>
</reference>
<proteinExistence type="predicted"/>
<evidence type="ECO:0000313" key="1">
    <source>
        <dbReference type="EMBL" id="TNV78893.1"/>
    </source>
</evidence>
<keyword evidence="2" id="KW-1185">Reference proteome</keyword>
<dbReference type="EMBL" id="RRYP01009680">
    <property type="protein sequence ID" value="TNV78893.1"/>
    <property type="molecule type" value="Genomic_DNA"/>
</dbReference>
<organism evidence="1 2">
    <name type="scientific">Halteria grandinella</name>
    <dbReference type="NCBI Taxonomy" id="5974"/>
    <lineage>
        <taxon>Eukaryota</taxon>
        <taxon>Sar</taxon>
        <taxon>Alveolata</taxon>
        <taxon>Ciliophora</taxon>
        <taxon>Intramacronucleata</taxon>
        <taxon>Spirotrichea</taxon>
        <taxon>Stichotrichia</taxon>
        <taxon>Sporadotrichida</taxon>
        <taxon>Halteriidae</taxon>
        <taxon>Halteria</taxon>
    </lineage>
</organism>
<name>A0A8J8NP64_HALGN</name>